<comment type="similarity">
    <text evidence="1">Belongs to the TenA family.</text>
</comment>
<organism evidence="5 6">
    <name type="scientific">Ancylobacter aquaticus</name>
    <dbReference type="NCBI Taxonomy" id="100"/>
    <lineage>
        <taxon>Bacteria</taxon>
        <taxon>Pseudomonadati</taxon>
        <taxon>Pseudomonadota</taxon>
        <taxon>Alphaproteobacteria</taxon>
        <taxon>Hyphomicrobiales</taxon>
        <taxon>Xanthobacteraceae</taxon>
        <taxon>Ancylobacter</taxon>
    </lineage>
</organism>
<evidence type="ECO:0000313" key="5">
    <source>
        <dbReference type="EMBL" id="TCK23790.1"/>
    </source>
</evidence>
<comment type="catalytic activity">
    <reaction evidence="1">
        <text>4-amino-5-aminomethyl-2-methylpyrimidine + H2O = 4-amino-5-hydroxymethyl-2-methylpyrimidine + NH4(+)</text>
        <dbReference type="Rhea" id="RHEA:31799"/>
        <dbReference type="ChEBI" id="CHEBI:15377"/>
        <dbReference type="ChEBI" id="CHEBI:16892"/>
        <dbReference type="ChEBI" id="CHEBI:28938"/>
        <dbReference type="ChEBI" id="CHEBI:63416"/>
        <dbReference type="EC" id="3.5.99.2"/>
    </reaction>
</comment>
<feature type="active site" description="Proton donor" evidence="2">
    <location>
        <position position="205"/>
    </location>
</feature>
<protein>
    <recommendedName>
        <fullName evidence="1">Aminopyrimidine aminohydrolase</fullName>
        <ecNumber evidence="1">3.5.99.2</ecNumber>
    </recommendedName>
</protein>
<dbReference type="EC" id="3.5.99.2" evidence="1"/>
<dbReference type="PANTHER" id="PTHR43198">
    <property type="entry name" value="BIFUNCTIONAL TH2 PROTEIN"/>
    <property type="match status" value="1"/>
</dbReference>
<dbReference type="Pfam" id="PF03070">
    <property type="entry name" value="TENA_THI-4"/>
    <property type="match status" value="1"/>
</dbReference>
<evidence type="ECO:0000256" key="2">
    <source>
        <dbReference type="PIRSR" id="PIRSR003170-1"/>
    </source>
</evidence>
<dbReference type="GO" id="GO:0050334">
    <property type="term" value="F:thiaminase activity"/>
    <property type="evidence" value="ECO:0007669"/>
    <property type="project" value="UniProtKB-UniRule"/>
</dbReference>
<dbReference type="InterPro" id="IPR050967">
    <property type="entry name" value="Thiamine_Salvage_TenA"/>
</dbReference>
<dbReference type="GO" id="GO:0005829">
    <property type="term" value="C:cytosol"/>
    <property type="evidence" value="ECO:0007669"/>
    <property type="project" value="TreeGrafter"/>
</dbReference>
<dbReference type="Proteomes" id="UP000295030">
    <property type="component" value="Unassembled WGS sequence"/>
</dbReference>
<comment type="function">
    <text evidence="1">Catalyzes an amino-pyrimidine hydrolysis reaction at the C5' of the pyrimidine moiety of thiamine compounds, a reaction that is part of a thiamine salvage pathway. Thus, catalyzes the conversion of 4-amino-5-aminomethyl-2-methylpyrimidine to 4-amino-5-hydroxymethyl-2-methylpyrimidine (HMP).</text>
</comment>
<evidence type="ECO:0000256" key="3">
    <source>
        <dbReference type="PIRSR" id="PIRSR003170-2"/>
    </source>
</evidence>
<keyword evidence="1" id="KW-0784">Thiamine biosynthesis</keyword>
<dbReference type="InterPro" id="IPR026285">
    <property type="entry name" value="TenA_E"/>
</dbReference>
<evidence type="ECO:0000256" key="1">
    <source>
        <dbReference type="PIRNR" id="PIRNR003170"/>
    </source>
</evidence>
<sequence>MSFSDELRQENAQDWQACVDHRFVREIFAGAVPPEVMRRYLTQDYQFIDGFVALLGMAIATADRFDSRIRLAQFAAMITSDENTYFQRAFVSLGVPEAERAHPVLTAPTSGFQALMKDAAASRNYGSCLAVLTVAEWIYLSWADRPGEKLPPDFVHAEWITLHNNDGFRSFVTWLRGELNRIGAATDAAGRADASAFFRRAVTLERAFFDHIYE</sequence>
<feature type="binding site" evidence="3">
    <location>
        <position position="44"/>
    </location>
    <ligand>
        <name>substrate</name>
    </ligand>
</feature>
<dbReference type="RefSeq" id="WP_131836711.1">
    <property type="nucleotide sequence ID" value="NZ_SMFY01000003.1"/>
</dbReference>
<proteinExistence type="inferred from homology"/>
<dbReference type="AlphaFoldDB" id="A0A4R1HT63"/>
<dbReference type="Gene3D" id="1.20.910.10">
    <property type="entry name" value="Heme oxygenase-like"/>
    <property type="match status" value="1"/>
</dbReference>
<dbReference type="UniPathway" id="UPA00060"/>
<comment type="catalytic activity">
    <reaction evidence="1">
        <text>thiamine + H2O = 5-(2-hydroxyethyl)-4-methylthiazole + 4-amino-5-hydroxymethyl-2-methylpyrimidine + H(+)</text>
        <dbReference type="Rhea" id="RHEA:17509"/>
        <dbReference type="ChEBI" id="CHEBI:15377"/>
        <dbReference type="ChEBI" id="CHEBI:15378"/>
        <dbReference type="ChEBI" id="CHEBI:16892"/>
        <dbReference type="ChEBI" id="CHEBI:17957"/>
        <dbReference type="ChEBI" id="CHEBI:18385"/>
        <dbReference type="EC" id="3.5.99.2"/>
    </reaction>
</comment>
<dbReference type="InterPro" id="IPR004305">
    <property type="entry name" value="Thiaminase-2/PQQC"/>
</dbReference>
<dbReference type="CDD" id="cd19358">
    <property type="entry name" value="TenA_E_Spr0628-like"/>
    <property type="match status" value="1"/>
</dbReference>
<dbReference type="OrthoDB" id="3711545at2"/>
<dbReference type="SUPFAM" id="SSF48613">
    <property type="entry name" value="Heme oxygenase-like"/>
    <property type="match status" value="1"/>
</dbReference>
<dbReference type="GO" id="GO:0009228">
    <property type="term" value="P:thiamine biosynthetic process"/>
    <property type="evidence" value="ECO:0007669"/>
    <property type="project" value="UniProtKB-KW"/>
</dbReference>
<reference evidence="5 6" key="1">
    <citation type="submission" date="2019-03" db="EMBL/GenBank/DDBJ databases">
        <title>Genomic Encyclopedia of Type Strains, Phase IV (KMG-IV): sequencing the most valuable type-strain genomes for metagenomic binning, comparative biology and taxonomic classification.</title>
        <authorList>
            <person name="Goeker M."/>
        </authorList>
    </citation>
    <scope>NUCLEOTIDE SEQUENCE [LARGE SCALE GENOMIC DNA]</scope>
    <source>
        <strain evidence="5 6">DSM 101</strain>
    </source>
</reference>
<dbReference type="PANTHER" id="PTHR43198:SF2">
    <property type="entry name" value="SI:CH1073-67J19.1-RELATED"/>
    <property type="match status" value="1"/>
</dbReference>
<gene>
    <name evidence="5" type="ORF">EV667_3632</name>
</gene>
<name>A0A4R1HT63_ANCAQ</name>
<feature type="domain" description="Thiaminase-2/PQQC" evidence="4">
    <location>
        <begin position="13"/>
        <end position="213"/>
    </location>
</feature>
<dbReference type="PIRSF" id="PIRSF003170">
    <property type="entry name" value="Pet18p"/>
    <property type="match status" value="1"/>
</dbReference>
<evidence type="ECO:0000313" key="6">
    <source>
        <dbReference type="Proteomes" id="UP000295030"/>
    </source>
</evidence>
<accession>A0A4R1HT63</accession>
<dbReference type="EMBL" id="SMFY01000003">
    <property type="protein sequence ID" value="TCK23790.1"/>
    <property type="molecule type" value="Genomic_DNA"/>
</dbReference>
<dbReference type="GO" id="GO:0009229">
    <property type="term" value="P:thiamine diphosphate biosynthetic process"/>
    <property type="evidence" value="ECO:0007669"/>
    <property type="project" value="UniProtKB-UniPathway"/>
</dbReference>
<feature type="binding site" evidence="3">
    <location>
        <position position="82"/>
    </location>
    <ligand>
        <name>substrate</name>
    </ligand>
</feature>
<dbReference type="InterPro" id="IPR016084">
    <property type="entry name" value="Haem_Oase-like_multi-hlx"/>
</dbReference>
<evidence type="ECO:0000259" key="4">
    <source>
        <dbReference type="Pfam" id="PF03070"/>
    </source>
</evidence>
<comment type="pathway">
    <text evidence="1">Cofactor biosynthesis; thiamine diphosphate biosynthesis.</text>
</comment>
<keyword evidence="6" id="KW-1185">Reference proteome</keyword>
<keyword evidence="1" id="KW-0378">Hydrolase</keyword>
<feature type="binding site" evidence="3">
    <location>
        <position position="136"/>
    </location>
    <ligand>
        <name>substrate</name>
    </ligand>
</feature>
<comment type="caution">
    <text evidence="5">The sequence shown here is derived from an EMBL/GenBank/DDBJ whole genome shotgun (WGS) entry which is preliminary data.</text>
</comment>